<dbReference type="Pfam" id="PF07136">
    <property type="entry name" value="DUF1385"/>
    <property type="match status" value="1"/>
</dbReference>
<dbReference type="EMBL" id="JELY01002915">
    <property type="protein sequence ID" value="KYF51252.1"/>
    <property type="molecule type" value="Genomic_DNA"/>
</dbReference>
<evidence type="ECO:0000313" key="3">
    <source>
        <dbReference type="Proteomes" id="UP000075420"/>
    </source>
</evidence>
<sequence>MSEQPARPYIGGQAVIEGVMMRSPSSVAIVCRRRSGELVVREQPMTAVSRGPRTWPFVRGVATLVESLRLGSQALRWSADLYEQDLEAEEAAAAKGPASKRAPQSGSGKASGASLTSLALSMAAIAAQDVEPAPAAGSPAPGGDAAGAKKRGGGMGVLPIAFAVLLFVAAPQAGAELVNKLLGLGLEVTSPGFQAITGVAKLAIVVTYLLLIRQIPEVRRVFQFHGAEHKAISTYEAREALEVENARRKTAMHPRCGTTFLVMVALVSILVFSVAGASLGALLPKPPGGRIVESIGFFLMKLPFLPLIAAVTFEIQRLFARYCTTGPLRVLLWPGFLVQKITTAEPDDAQLEVALASLRATLWREESVTAPAQPDRVFADYSKLLADPGYAGAHG</sequence>
<comment type="caution">
    <text evidence="2">The sequence shown here is derived from an EMBL/GenBank/DDBJ whole genome shotgun (WGS) entry which is preliminary data.</text>
</comment>
<reference evidence="2 3" key="1">
    <citation type="submission" date="2014-02" db="EMBL/GenBank/DDBJ databases">
        <title>The small core and large imbalanced accessory genome model reveals a collaborative survival strategy of Sorangium cellulosum strains in nature.</title>
        <authorList>
            <person name="Han K."/>
            <person name="Peng R."/>
            <person name="Blom J."/>
            <person name="Li Y.-Z."/>
        </authorList>
    </citation>
    <scope>NUCLEOTIDE SEQUENCE [LARGE SCALE GENOMIC DNA]</scope>
    <source>
        <strain evidence="2 3">So0157-25</strain>
    </source>
</reference>
<keyword evidence="1" id="KW-0812">Transmembrane</keyword>
<dbReference type="InterPro" id="IPR010787">
    <property type="entry name" value="DUF1385"/>
</dbReference>
<feature type="transmembrane region" description="Helical" evidence="1">
    <location>
        <begin position="193"/>
        <end position="212"/>
    </location>
</feature>
<dbReference type="Proteomes" id="UP000075420">
    <property type="component" value="Unassembled WGS sequence"/>
</dbReference>
<feature type="transmembrane region" description="Helical" evidence="1">
    <location>
        <begin position="155"/>
        <end position="173"/>
    </location>
</feature>
<organism evidence="2 3">
    <name type="scientific">Sorangium cellulosum</name>
    <name type="common">Polyangium cellulosum</name>
    <dbReference type="NCBI Taxonomy" id="56"/>
    <lineage>
        <taxon>Bacteria</taxon>
        <taxon>Pseudomonadati</taxon>
        <taxon>Myxococcota</taxon>
        <taxon>Polyangia</taxon>
        <taxon>Polyangiales</taxon>
        <taxon>Polyangiaceae</taxon>
        <taxon>Sorangium</taxon>
    </lineage>
</organism>
<evidence type="ECO:0000256" key="1">
    <source>
        <dbReference type="SAM" id="Phobius"/>
    </source>
</evidence>
<gene>
    <name evidence="2" type="ORF">BE08_08340</name>
</gene>
<keyword evidence="1" id="KW-1133">Transmembrane helix</keyword>
<feature type="transmembrane region" description="Helical" evidence="1">
    <location>
        <begin position="295"/>
        <end position="313"/>
    </location>
</feature>
<dbReference type="PANTHER" id="PTHR42867:SF1">
    <property type="entry name" value="MEMBRANE PROTEIN-RELATED"/>
    <property type="match status" value="1"/>
</dbReference>
<feature type="transmembrane region" description="Helical" evidence="1">
    <location>
        <begin position="257"/>
        <end position="283"/>
    </location>
</feature>
<name>A0A150P6D7_SORCE</name>
<dbReference type="AlphaFoldDB" id="A0A150P6D7"/>
<dbReference type="PANTHER" id="PTHR42867">
    <property type="entry name" value="MEMBRANE PROTEIN-RELATED"/>
    <property type="match status" value="1"/>
</dbReference>
<proteinExistence type="predicted"/>
<accession>A0A150P6D7</accession>
<keyword evidence="1" id="KW-0472">Membrane</keyword>
<evidence type="ECO:0008006" key="4">
    <source>
        <dbReference type="Google" id="ProtNLM"/>
    </source>
</evidence>
<evidence type="ECO:0000313" key="2">
    <source>
        <dbReference type="EMBL" id="KYF51252.1"/>
    </source>
</evidence>
<protein>
    <recommendedName>
        <fullName evidence="4">Metal-dependent enzyme</fullName>
    </recommendedName>
</protein>